<organism evidence="2 3">
    <name type="scientific">Trametes pubescens</name>
    <name type="common">White-rot fungus</name>
    <dbReference type="NCBI Taxonomy" id="154538"/>
    <lineage>
        <taxon>Eukaryota</taxon>
        <taxon>Fungi</taxon>
        <taxon>Dikarya</taxon>
        <taxon>Basidiomycota</taxon>
        <taxon>Agaricomycotina</taxon>
        <taxon>Agaricomycetes</taxon>
        <taxon>Polyporales</taxon>
        <taxon>Polyporaceae</taxon>
        <taxon>Trametes</taxon>
    </lineage>
</organism>
<dbReference type="PANTHER" id="PTHR48252">
    <property type="entry name" value="HISTONE DEACETYLASE 2-RELATED"/>
    <property type="match status" value="1"/>
</dbReference>
<dbReference type="SUPFAM" id="SSF52768">
    <property type="entry name" value="Arginase/deacetylase"/>
    <property type="match status" value="1"/>
</dbReference>
<dbReference type="Pfam" id="PF00850">
    <property type="entry name" value="Hist_deacetyl"/>
    <property type="match status" value="1"/>
</dbReference>
<reference evidence="2 3" key="1">
    <citation type="submission" date="2016-10" db="EMBL/GenBank/DDBJ databases">
        <title>Genome sequence of the basidiomycete white-rot fungus Trametes pubescens.</title>
        <authorList>
            <person name="Makela M.R."/>
            <person name="Granchi Z."/>
            <person name="Peng M."/>
            <person name="De Vries R.P."/>
            <person name="Grigoriev I."/>
            <person name="Riley R."/>
            <person name="Hilden K."/>
        </authorList>
    </citation>
    <scope>NUCLEOTIDE SEQUENCE [LARGE SCALE GENOMIC DNA]</scope>
    <source>
        <strain evidence="2 3">FBCC735</strain>
    </source>
</reference>
<feature type="domain" description="Histone deacetylase" evidence="1">
    <location>
        <begin position="1"/>
        <end position="117"/>
    </location>
</feature>
<gene>
    <name evidence="2" type="ORF">TRAPUB_8623</name>
</gene>
<evidence type="ECO:0000313" key="3">
    <source>
        <dbReference type="Proteomes" id="UP000184267"/>
    </source>
</evidence>
<protein>
    <submittedName>
        <fullName evidence="2">Histone deacetylase 8</fullName>
    </submittedName>
</protein>
<sequence length="268" mass="29232">MYLDLDLHFSDGVSQAFHSISSASSSPQVLTFSVHHAAPGFFPISEHSGLSDPSSPSFDPFVLSLPLERGASNATFARVWPIIDRVKNAFRPDYVVVQCGVDGLAGDPYATWNWSLGAGDGNLGWYIDNICRWGCKTLLLGGGEELNVELILLSVKADIEVIGGYNSPNVARAWTYFTSIAVKQSSICMRSTTLMVRMVAQLDHPLSLEADIPDHSAFPLYAPSFILDVPPGNTQDQNTAEYLQHAENVFAQITETIRDRVGTPEARA</sequence>
<accession>A0A1M2W4P4</accession>
<name>A0A1M2W4P4_TRAPU</name>
<dbReference type="Gene3D" id="3.40.800.20">
    <property type="entry name" value="Histone deacetylase domain"/>
    <property type="match status" value="1"/>
</dbReference>
<dbReference type="Proteomes" id="UP000184267">
    <property type="component" value="Unassembled WGS sequence"/>
</dbReference>
<dbReference type="AlphaFoldDB" id="A0A1M2W4P4"/>
<dbReference type="OMA" id="QDSISHR"/>
<dbReference type="EMBL" id="MNAD01000234">
    <property type="protein sequence ID" value="OJT14829.1"/>
    <property type="molecule type" value="Genomic_DNA"/>
</dbReference>
<dbReference type="PANTHER" id="PTHR48252:SF77">
    <property type="entry name" value="HISTONE DEACETYLASE DOMAIN-CONTAINING PROTEIN"/>
    <property type="match status" value="1"/>
</dbReference>
<dbReference type="OrthoDB" id="73273at2759"/>
<dbReference type="STRING" id="154538.A0A1M2W4P4"/>
<evidence type="ECO:0000313" key="2">
    <source>
        <dbReference type="EMBL" id="OJT14829.1"/>
    </source>
</evidence>
<dbReference type="InterPro" id="IPR037138">
    <property type="entry name" value="His_deacetylse_dom_sf"/>
</dbReference>
<evidence type="ECO:0000259" key="1">
    <source>
        <dbReference type="Pfam" id="PF00850"/>
    </source>
</evidence>
<proteinExistence type="predicted"/>
<keyword evidence="3" id="KW-1185">Reference proteome</keyword>
<dbReference type="InterPro" id="IPR023696">
    <property type="entry name" value="Ureohydrolase_dom_sf"/>
</dbReference>
<dbReference type="InterPro" id="IPR023801">
    <property type="entry name" value="His_deacetylse_dom"/>
</dbReference>
<comment type="caution">
    <text evidence="2">The sequence shown here is derived from an EMBL/GenBank/DDBJ whole genome shotgun (WGS) entry which is preliminary data.</text>
</comment>